<name>A0A8D9ARK9_9HEMI</name>
<protein>
    <submittedName>
        <fullName evidence="2">Uncharacterized protein</fullName>
    </submittedName>
</protein>
<reference evidence="2" key="1">
    <citation type="submission" date="2021-05" db="EMBL/GenBank/DDBJ databases">
        <authorList>
            <person name="Alioto T."/>
            <person name="Alioto T."/>
            <person name="Gomez Garrido J."/>
        </authorList>
    </citation>
    <scope>NUCLEOTIDE SEQUENCE</scope>
</reference>
<organism evidence="2">
    <name type="scientific">Cacopsylla melanoneura</name>
    <dbReference type="NCBI Taxonomy" id="428564"/>
    <lineage>
        <taxon>Eukaryota</taxon>
        <taxon>Metazoa</taxon>
        <taxon>Ecdysozoa</taxon>
        <taxon>Arthropoda</taxon>
        <taxon>Hexapoda</taxon>
        <taxon>Insecta</taxon>
        <taxon>Pterygota</taxon>
        <taxon>Neoptera</taxon>
        <taxon>Paraneoptera</taxon>
        <taxon>Hemiptera</taxon>
        <taxon>Sternorrhyncha</taxon>
        <taxon>Psylloidea</taxon>
        <taxon>Psyllidae</taxon>
        <taxon>Psyllinae</taxon>
        <taxon>Cacopsylla</taxon>
    </lineage>
</organism>
<evidence type="ECO:0000256" key="1">
    <source>
        <dbReference type="SAM" id="Phobius"/>
    </source>
</evidence>
<feature type="transmembrane region" description="Helical" evidence="1">
    <location>
        <begin position="89"/>
        <end position="109"/>
    </location>
</feature>
<dbReference type="EMBL" id="HBUF01578736">
    <property type="protein sequence ID" value="CAG6769357.1"/>
    <property type="molecule type" value="Transcribed_RNA"/>
</dbReference>
<keyword evidence="1" id="KW-0812">Transmembrane</keyword>
<keyword evidence="1" id="KW-1133">Transmembrane helix</keyword>
<keyword evidence="1" id="KW-0472">Membrane</keyword>
<sequence length="111" mass="13045">MLLRISEQRAFSLSFNLITEIGYCEAVTVKTEDSKRLLLLQSILLYNFPAKENEKLTPRTFSEWFSLCFGKNCRVFSRKVSSVKFVYKLIKKIDTFLVMVILTIVIVYFRD</sequence>
<proteinExistence type="predicted"/>
<dbReference type="AlphaFoldDB" id="A0A8D9ARK9"/>
<evidence type="ECO:0000313" key="2">
    <source>
        <dbReference type="EMBL" id="CAG6769357.1"/>
    </source>
</evidence>
<accession>A0A8D9ARK9</accession>